<proteinExistence type="predicted"/>
<evidence type="ECO:0000256" key="1">
    <source>
        <dbReference type="SAM" id="SignalP"/>
    </source>
</evidence>
<dbReference type="WBParaSite" id="SVE_1618900.1">
    <property type="protein sequence ID" value="SVE_1618900.1"/>
    <property type="gene ID" value="SVE_1618900"/>
</dbReference>
<reference evidence="3" key="2">
    <citation type="submission" date="2015-08" db="UniProtKB">
        <authorList>
            <consortium name="WormBaseParasite"/>
        </authorList>
    </citation>
    <scope>IDENTIFICATION</scope>
</reference>
<protein>
    <submittedName>
        <fullName evidence="3">Uncharacterized protein</fullName>
    </submittedName>
</protein>
<dbReference type="AlphaFoldDB" id="A0A0K0FV25"/>
<dbReference type="Proteomes" id="UP000035680">
    <property type="component" value="Unassembled WGS sequence"/>
</dbReference>
<accession>A0A0K0FV25</accession>
<name>A0A0K0FV25_STRVS</name>
<reference evidence="2" key="1">
    <citation type="submission" date="2014-07" db="EMBL/GenBank/DDBJ databases">
        <authorList>
            <person name="Martin A.A"/>
            <person name="De Silva N."/>
        </authorList>
    </citation>
    <scope>NUCLEOTIDE SEQUENCE</scope>
</reference>
<evidence type="ECO:0000313" key="3">
    <source>
        <dbReference type="WBParaSite" id="SVE_1618900.1"/>
    </source>
</evidence>
<organism evidence="2 3">
    <name type="scientific">Strongyloides venezuelensis</name>
    <name type="common">Threadworm</name>
    <dbReference type="NCBI Taxonomy" id="75913"/>
    <lineage>
        <taxon>Eukaryota</taxon>
        <taxon>Metazoa</taxon>
        <taxon>Ecdysozoa</taxon>
        <taxon>Nematoda</taxon>
        <taxon>Chromadorea</taxon>
        <taxon>Rhabditida</taxon>
        <taxon>Tylenchina</taxon>
        <taxon>Panagrolaimomorpha</taxon>
        <taxon>Strongyloidoidea</taxon>
        <taxon>Strongyloididae</taxon>
        <taxon>Strongyloides</taxon>
    </lineage>
</organism>
<evidence type="ECO:0000313" key="2">
    <source>
        <dbReference type="Proteomes" id="UP000035680"/>
    </source>
</evidence>
<feature type="chain" id="PRO_5005330190" evidence="1">
    <location>
        <begin position="21"/>
        <end position="133"/>
    </location>
</feature>
<sequence>MKYLILFPILLCIIKTFVYSRNIYHHQYVSPYKGQYYKYPRYSNNNNHYYNSQNFYNNQNYYKQQYYHQQYNNYQQYPATNQQYHNYYSPALANTKGLNFRPGYVPFNQMKIGEAYGDALSQYWIICHTCPKG</sequence>
<feature type="signal peptide" evidence="1">
    <location>
        <begin position="1"/>
        <end position="20"/>
    </location>
</feature>
<keyword evidence="1" id="KW-0732">Signal</keyword>
<keyword evidence="2" id="KW-1185">Reference proteome</keyword>